<organism evidence="1 2">
    <name type="scientific">Oceanobacillus indicireducens</name>
    <dbReference type="NCBI Taxonomy" id="1004261"/>
    <lineage>
        <taxon>Bacteria</taxon>
        <taxon>Bacillati</taxon>
        <taxon>Bacillota</taxon>
        <taxon>Bacilli</taxon>
        <taxon>Bacillales</taxon>
        <taxon>Bacillaceae</taxon>
        <taxon>Oceanobacillus</taxon>
    </lineage>
</organism>
<reference evidence="1" key="2">
    <citation type="submission" date="2020-09" db="EMBL/GenBank/DDBJ databases">
        <authorList>
            <person name="Sun Q."/>
            <person name="Ohkuma M."/>
        </authorList>
    </citation>
    <scope>NUCLEOTIDE SEQUENCE</scope>
    <source>
        <strain evidence="1">JCM 17251</strain>
    </source>
</reference>
<dbReference type="EMBL" id="BMOS01000031">
    <property type="protein sequence ID" value="GGN64506.1"/>
    <property type="molecule type" value="Genomic_DNA"/>
</dbReference>
<protein>
    <submittedName>
        <fullName evidence="1">Uncharacterized protein</fullName>
    </submittedName>
</protein>
<evidence type="ECO:0000313" key="2">
    <source>
        <dbReference type="Proteomes" id="UP000624041"/>
    </source>
</evidence>
<dbReference type="AlphaFoldDB" id="A0A917Y2T0"/>
<keyword evidence="2" id="KW-1185">Reference proteome</keyword>
<gene>
    <name evidence="1" type="ORF">GCM10007971_32450</name>
</gene>
<sequence length="83" mass="9789">MNTAAGHIPLLKQSRSRDYVFILEDLELAFPVEQLELITNQWNAGMELEDIAKWHKRKAEEVFLALFHQAMENKVTRAFAYRR</sequence>
<name>A0A917Y2T0_9BACI</name>
<accession>A0A917Y2T0</accession>
<proteinExistence type="predicted"/>
<reference evidence="1" key="1">
    <citation type="journal article" date="2014" name="Int. J. Syst. Evol. Microbiol.">
        <title>Complete genome sequence of Corynebacterium casei LMG S-19264T (=DSM 44701T), isolated from a smear-ripened cheese.</title>
        <authorList>
            <consortium name="US DOE Joint Genome Institute (JGI-PGF)"/>
            <person name="Walter F."/>
            <person name="Albersmeier A."/>
            <person name="Kalinowski J."/>
            <person name="Ruckert C."/>
        </authorList>
    </citation>
    <scope>NUCLEOTIDE SEQUENCE</scope>
    <source>
        <strain evidence="1">JCM 17251</strain>
    </source>
</reference>
<dbReference type="Proteomes" id="UP000624041">
    <property type="component" value="Unassembled WGS sequence"/>
</dbReference>
<evidence type="ECO:0000313" key="1">
    <source>
        <dbReference type="EMBL" id="GGN64506.1"/>
    </source>
</evidence>
<comment type="caution">
    <text evidence="1">The sequence shown here is derived from an EMBL/GenBank/DDBJ whole genome shotgun (WGS) entry which is preliminary data.</text>
</comment>
<dbReference type="RefSeq" id="WP_188858888.1">
    <property type="nucleotide sequence ID" value="NZ_BMOS01000031.1"/>
</dbReference>